<dbReference type="PROSITE" id="PS51462">
    <property type="entry name" value="NUDIX"/>
    <property type="match status" value="1"/>
</dbReference>
<protein>
    <submittedName>
        <fullName evidence="9">Coenzyme A pyrophosphatase</fullName>
    </submittedName>
</protein>
<comment type="cofactor">
    <cofactor evidence="1">
        <name>Mn(2+)</name>
        <dbReference type="ChEBI" id="CHEBI:29035"/>
    </cofactor>
</comment>
<dbReference type="PANTHER" id="PTHR12992:SF11">
    <property type="entry name" value="MITOCHONDRIAL COENZYME A DIPHOSPHATASE NUDT8"/>
    <property type="match status" value="1"/>
</dbReference>
<dbReference type="Gene3D" id="3.90.79.10">
    <property type="entry name" value="Nucleoside Triphosphate Pyrophosphohydrolase"/>
    <property type="match status" value="1"/>
</dbReference>
<dbReference type="NCBIfam" id="NF007980">
    <property type="entry name" value="PRK10707.1"/>
    <property type="match status" value="1"/>
</dbReference>
<dbReference type="RefSeq" id="WP_071471402.1">
    <property type="nucleotide sequence ID" value="NZ_MDKE01000003.1"/>
</dbReference>
<evidence type="ECO:0000256" key="2">
    <source>
        <dbReference type="ARBA" id="ARBA00001946"/>
    </source>
</evidence>
<dbReference type="STRING" id="1414654.BFR47_09050"/>
<keyword evidence="7" id="KW-0472">Membrane</keyword>
<keyword evidence="5" id="KW-0460">Magnesium</keyword>
<gene>
    <name evidence="9" type="ORF">BFR47_09050</name>
</gene>
<dbReference type="Pfam" id="PF00293">
    <property type="entry name" value="NUDIX"/>
    <property type="match status" value="1"/>
</dbReference>
<comment type="cofactor">
    <cofactor evidence="2">
        <name>Mg(2+)</name>
        <dbReference type="ChEBI" id="CHEBI:18420"/>
    </cofactor>
</comment>
<dbReference type="InterPro" id="IPR000086">
    <property type="entry name" value="NUDIX_hydrolase_dom"/>
</dbReference>
<accession>A0A1J4QKI8</accession>
<evidence type="ECO:0000256" key="3">
    <source>
        <dbReference type="ARBA" id="ARBA00022723"/>
    </source>
</evidence>
<dbReference type="GO" id="GO:0010945">
    <property type="term" value="F:coenzyme A diphosphatase activity"/>
    <property type="evidence" value="ECO:0007669"/>
    <property type="project" value="InterPro"/>
</dbReference>
<dbReference type="AlphaFoldDB" id="A0A1J4QKI8"/>
<dbReference type="GO" id="GO:0046872">
    <property type="term" value="F:metal ion binding"/>
    <property type="evidence" value="ECO:0007669"/>
    <property type="project" value="UniProtKB-KW"/>
</dbReference>
<dbReference type="EMBL" id="MDKE01000003">
    <property type="protein sequence ID" value="OIN14037.1"/>
    <property type="molecule type" value="Genomic_DNA"/>
</dbReference>
<dbReference type="CDD" id="cd03426">
    <property type="entry name" value="NUDIX_CoAse_Nudt7"/>
    <property type="match status" value="1"/>
</dbReference>
<dbReference type="OrthoDB" id="9802805at2"/>
<dbReference type="InterPro" id="IPR045121">
    <property type="entry name" value="CoAse"/>
</dbReference>
<feature type="transmembrane region" description="Helical" evidence="7">
    <location>
        <begin position="161"/>
        <end position="182"/>
    </location>
</feature>
<proteinExistence type="predicted"/>
<keyword evidence="3" id="KW-0479">Metal-binding</keyword>
<organism evidence="9 10">
    <name type="scientific">Oceanisphaera psychrotolerans</name>
    <dbReference type="NCBI Taxonomy" id="1414654"/>
    <lineage>
        <taxon>Bacteria</taxon>
        <taxon>Pseudomonadati</taxon>
        <taxon>Pseudomonadota</taxon>
        <taxon>Gammaproteobacteria</taxon>
        <taxon>Aeromonadales</taxon>
        <taxon>Aeromonadaceae</taxon>
        <taxon>Oceanisphaera</taxon>
    </lineage>
</organism>
<dbReference type="InterPro" id="IPR015797">
    <property type="entry name" value="NUDIX_hydrolase-like_dom_sf"/>
</dbReference>
<evidence type="ECO:0000259" key="8">
    <source>
        <dbReference type="PROSITE" id="PS51462"/>
    </source>
</evidence>
<evidence type="ECO:0000313" key="9">
    <source>
        <dbReference type="EMBL" id="OIN14037.1"/>
    </source>
</evidence>
<keyword evidence="7" id="KW-0812">Transmembrane</keyword>
<dbReference type="SUPFAM" id="SSF55811">
    <property type="entry name" value="Nudix"/>
    <property type="match status" value="1"/>
</dbReference>
<name>A0A1J4QKI8_9GAMM</name>
<feature type="domain" description="Nudix hydrolase" evidence="8">
    <location>
        <begin position="25"/>
        <end position="157"/>
    </location>
</feature>
<dbReference type="PANTHER" id="PTHR12992">
    <property type="entry name" value="NUDIX HYDROLASE"/>
    <property type="match status" value="1"/>
</dbReference>
<dbReference type="Proteomes" id="UP000243073">
    <property type="component" value="Unassembled WGS sequence"/>
</dbReference>
<evidence type="ECO:0000256" key="1">
    <source>
        <dbReference type="ARBA" id="ARBA00001936"/>
    </source>
</evidence>
<keyword evidence="4" id="KW-0378">Hydrolase</keyword>
<keyword evidence="7" id="KW-1133">Transmembrane helix</keyword>
<sequence length="187" mass="21459">MTLLELETRIKLLPPTADPHLPDHAYPAAVLVPLLQAEQGLELVLTRRSRHLRQHPGQVSFPGGRADSTDSSLWHTALRESFEEIGLAPERCRQLARLRAQHTVSGFALTPFVGVIEGQPEFVLNPAEVEELFRVPLDYVLDLRHHHLFTLRRKGRWHRVVFIRWHGIWIWGITAAVIHQLARQIAR</sequence>
<evidence type="ECO:0000256" key="5">
    <source>
        <dbReference type="ARBA" id="ARBA00022842"/>
    </source>
</evidence>
<evidence type="ECO:0000313" key="10">
    <source>
        <dbReference type="Proteomes" id="UP000243073"/>
    </source>
</evidence>
<reference evidence="9 10" key="1">
    <citation type="submission" date="2016-07" db="EMBL/GenBank/DDBJ databases">
        <title>Draft Genome Sequence of Oceanisphaera psychrotolerans, isolated from coastal sediment samples.</title>
        <authorList>
            <person name="Zhuo S."/>
            <person name="Ruan Z."/>
        </authorList>
    </citation>
    <scope>NUCLEOTIDE SEQUENCE [LARGE SCALE GENOMIC DNA]</scope>
    <source>
        <strain evidence="9 10">LAM-WHM-ZC</strain>
    </source>
</reference>
<keyword evidence="10" id="KW-1185">Reference proteome</keyword>
<comment type="caution">
    <text evidence="9">The sequence shown here is derived from an EMBL/GenBank/DDBJ whole genome shotgun (WGS) entry which is preliminary data.</text>
</comment>
<evidence type="ECO:0000256" key="7">
    <source>
        <dbReference type="SAM" id="Phobius"/>
    </source>
</evidence>
<evidence type="ECO:0000256" key="4">
    <source>
        <dbReference type="ARBA" id="ARBA00022801"/>
    </source>
</evidence>
<evidence type="ECO:0000256" key="6">
    <source>
        <dbReference type="ARBA" id="ARBA00023211"/>
    </source>
</evidence>
<keyword evidence="6" id="KW-0464">Manganese</keyword>